<reference evidence="2" key="1">
    <citation type="journal article" date="2019" name="Int. J. Syst. Evol. Microbiol.">
        <title>The Global Catalogue of Microorganisms (GCM) 10K type strain sequencing project: providing services to taxonomists for standard genome sequencing and annotation.</title>
        <authorList>
            <consortium name="The Broad Institute Genomics Platform"/>
            <consortium name="The Broad Institute Genome Sequencing Center for Infectious Disease"/>
            <person name="Wu L."/>
            <person name="Ma J."/>
        </authorList>
    </citation>
    <scope>NUCLEOTIDE SEQUENCE [LARGE SCALE GENOMIC DNA]</scope>
    <source>
        <strain evidence="2">JCM 15974</strain>
    </source>
</reference>
<evidence type="ECO:0000313" key="1">
    <source>
        <dbReference type="EMBL" id="GAA0712379.1"/>
    </source>
</evidence>
<dbReference type="Proteomes" id="UP001501758">
    <property type="component" value="Unassembled WGS sequence"/>
</dbReference>
<name>A0ABP3TPH2_9FLAO</name>
<organism evidence="1 2">
    <name type="scientific">Aquimarina litoralis</name>
    <dbReference type="NCBI Taxonomy" id="584605"/>
    <lineage>
        <taxon>Bacteria</taxon>
        <taxon>Pseudomonadati</taxon>
        <taxon>Bacteroidota</taxon>
        <taxon>Flavobacteriia</taxon>
        <taxon>Flavobacteriales</taxon>
        <taxon>Flavobacteriaceae</taxon>
        <taxon>Aquimarina</taxon>
    </lineage>
</organism>
<gene>
    <name evidence="1" type="ORF">GCM10009430_02740</name>
</gene>
<evidence type="ECO:0000313" key="2">
    <source>
        <dbReference type="Proteomes" id="UP001501758"/>
    </source>
</evidence>
<proteinExistence type="predicted"/>
<dbReference type="RefSeq" id="WP_343909764.1">
    <property type="nucleotide sequence ID" value="NZ_BAAAGE010000001.1"/>
</dbReference>
<sequence length="184" mass="21302">MKSNNKENKIYIILTLTSVFLFTFALISAFAQENKNVLIETIKKENKVIKDGQEITFKQFETESAEQSIVLDQEDKYKLNQDRSDIPHKVTKVIMLDNDSDEFYDKMISLFYRRGEKELYDFDLTSKGLAVSADDEENSIKGIDKIENGKMLDTDLLNDEGLYELTFANGDRHLISVETYDELK</sequence>
<protein>
    <submittedName>
        <fullName evidence="1">Uncharacterized protein</fullName>
    </submittedName>
</protein>
<comment type="caution">
    <text evidence="1">The sequence shown here is derived from an EMBL/GenBank/DDBJ whole genome shotgun (WGS) entry which is preliminary data.</text>
</comment>
<accession>A0ABP3TPH2</accession>
<keyword evidence="2" id="KW-1185">Reference proteome</keyword>
<dbReference type="EMBL" id="BAAAGE010000001">
    <property type="protein sequence ID" value="GAA0712379.1"/>
    <property type="molecule type" value="Genomic_DNA"/>
</dbReference>